<accession>A0ACC0GXH5</accession>
<sequence length="89" mass="10255">MPNPSKSGKQPWIGPLIVYMNHILQRFKDRCADEFVTVQVDPNKLVLELVLDDLLKEYPDIMLVGYRANHETKSNYLLSQLAESLSRPL</sequence>
<evidence type="ECO:0000313" key="2">
    <source>
        <dbReference type="Proteomes" id="UP001060215"/>
    </source>
</evidence>
<name>A0ACC0GXH5_9ERIC</name>
<keyword evidence="2" id="KW-1185">Reference proteome</keyword>
<gene>
    <name evidence="1" type="ORF">LOK49_LG07G01689</name>
</gene>
<comment type="caution">
    <text evidence="1">The sequence shown here is derived from an EMBL/GenBank/DDBJ whole genome shotgun (WGS) entry which is preliminary data.</text>
</comment>
<proteinExistence type="predicted"/>
<reference evidence="1 2" key="1">
    <citation type="journal article" date="2022" name="Plant J.">
        <title>Chromosome-level genome of Camellia lanceoleosa provides a valuable resource for understanding genome evolution and self-incompatibility.</title>
        <authorList>
            <person name="Gong W."/>
            <person name="Xiao S."/>
            <person name="Wang L."/>
            <person name="Liao Z."/>
            <person name="Chang Y."/>
            <person name="Mo W."/>
            <person name="Hu G."/>
            <person name="Li W."/>
            <person name="Zhao G."/>
            <person name="Zhu H."/>
            <person name="Hu X."/>
            <person name="Ji K."/>
            <person name="Xiang X."/>
            <person name="Song Q."/>
            <person name="Yuan D."/>
            <person name="Jin S."/>
            <person name="Zhang L."/>
        </authorList>
    </citation>
    <scope>NUCLEOTIDE SEQUENCE [LARGE SCALE GENOMIC DNA]</scope>
    <source>
        <strain evidence="1">SQ_2022a</strain>
    </source>
</reference>
<organism evidence="1 2">
    <name type="scientific">Camellia lanceoleosa</name>
    <dbReference type="NCBI Taxonomy" id="1840588"/>
    <lineage>
        <taxon>Eukaryota</taxon>
        <taxon>Viridiplantae</taxon>
        <taxon>Streptophyta</taxon>
        <taxon>Embryophyta</taxon>
        <taxon>Tracheophyta</taxon>
        <taxon>Spermatophyta</taxon>
        <taxon>Magnoliopsida</taxon>
        <taxon>eudicotyledons</taxon>
        <taxon>Gunneridae</taxon>
        <taxon>Pentapetalae</taxon>
        <taxon>asterids</taxon>
        <taxon>Ericales</taxon>
        <taxon>Theaceae</taxon>
        <taxon>Camellia</taxon>
    </lineage>
</organism>
<protein>
    <submittedName>
        <fullName evidence="1">Uncharacterized protein</fullName>
    </submittedName>
</protein>
<dbReference type="EMBL" id="CM045764">
    <property type="protein sequence ID" value="KAI8005913.1"/>
    <property type="molecule type" value="Genomic_DNA"/>
</dbReference>
<evidence type="ECO:0000313" key="1">
    <source>
        <dbReference type="EMBL" id="KAI8005913.1"/>
    </source>
</evidence>
<dbReference type="Proteomes" id="UP001060215">
    <property type="component" value="Chromosome 7"/>
</dbReference>